<gene>
    <name evidence="1" type="ORF">BN940_05581</name>
</gene>
<name>W8X8S5_CASD6</name>
<organism evidence="1 2">
    <name type="scientific">Castellaniella defragrans (strain DSM 12143 / CCUG 39792 / 65Phen)</name>
    <name type="common">Alcaligenes defragrans</name>
    <dbReference type="NCBI Taxonomy" id="1437824"/>
    <lineage>
        <taxon>Bacteria</taxon>
        <taxon>Pseudomonadati</taxon>
        <taxon>Pseudomonadota</taxon>
        <taxon>Betaproteobacteria</taxon>
        <taxon>Burkholderiales</taxon>
        <taxon>Alcaligenaceae</taxon>
        <taxon>Castellaniella</taxon>
    </lineage>
</organism>
<accession>W8X8S5</accession>
<dbReference type="EMBL" id="HG916765">
    <property type="protein sequence ID" value="CDM23585.1"/>
    <property type="molecule type" value="Genomic_DNA"/>
</dbReference>
<dbReference type="AlphaFoldDB" id="W8X8S5"/>
<evidence type="ECO:0000313" key="2">
    <source>
        <dbReference type="Proteomes" id="UP000019805"/>
    </source>
</evidence>
<dbReference type="Proteomes" id="UP000019805">
    <property type="component" value="Chromosome"/>
</dbReference>
<evidence type="ECO:0000313" key="1">
    <source>
        <dbReference type="EMBL" id="CDM23585.1"/>
    </source>
</evidence>
<proteinExistence type="predicted"/>
<sequence length="48" mass="5286">MRDGQVLAHGSAWVSRWSCLFVKRFPSISNVMTATHVLIAHADFASSP</sequence>
<keyword evidence="2" id="KW-1185">Reference proteome</keyword>
<dbReference type="HOGENOM" id="CLU_3150824_0_0_4"/>
<protein>
    <submittedName>
        <fullName evidence="1">Uncharacterized protein</fullName>
    </submittedName>
</protein>
<dbReference type="KEGG" id="cdn:BN940_05581"/>
<reference evidence="1 2" key="1">
    <citation type="journal article" date="2014" name="BMC Microbiol.">
        <title>The oxygen-independent metabolism of cyclic monoterpenes in Castellaniella defragrans 65Phen.</title>
        <authorList>
            <person name="Petasch J."/>
            <person name="Disch E.M."/>
            <person name="Markert S."/>
            <person name="Becher D."/>
            <person name="Schweder T."/>
            <person name="Huttel B."/>
            <person name="Reinhardt R."/>
            <person name="Harder J."/>
        </authorList>
    </citation>
    <scope>NUCLEOTIDE SEQUENCE [LARGE SCALE GENOMIC DNA]</scope>
    <source>
        <strain evidence="1">65Phen</strain>
    </source>
</reference>